<reference evidence="3" key="1">
    <citation type="journal article" date="2019" name="Int. J. Syst. Evol. Microbiol.">
        <title>The Global Catalogue of Microorganisms (GCM) 10K type strain sequencing project: providing services to taxonomists for standard genome sequencing and annotation.</title>
        <authorList>
            <consortium name="The Broad Institute Genomics Platform"/>
            <consortium name="The Broad Institute Genome Sequencing Center for Infectious Disease"/>
            <person name="Wu L."/>
            <person name="Ma J."/>
        </authorList>
    </citation>
    <scope>NUCLEOTIDE SEQUENCE [LARGE SCALE GENOMIC DNA]</scope>
    <source>
        <strain evidence="3">CCUG 62221</strain>
    </source>
</reference>
<proteinExistence type="predicted"/>
<evidence type="ECO:0000256" key="1">
    <source>
        <dbReference type="SAM" id="Phobius"/>
    </source>
</evidence>
<gene>
    <name evidence="2" type="ORF">ACFQ5N_09855</name>
</gene>
<keyword evidence="1" id="KW-0472">Membrane</keyword>
<dbReference type="EMBL" id="JBHTMV010000004">
    <property type="protein sequence ID" value="MFD1294138.1"/>
    <property type="molecule type" value="Genomic_DNA"/>
</dbReference>
<feature type="transmembrane region" description="Helical" evidence="1">
    <location>
        <begin position="47"/>
        <end position="68"/>
    </location>
</feature>
<comment type="caution">
    <text evidence="2">The sequence shown here is derived from an EMBL/GenBank/DDBJ whole genome shotgun (WGS) entry which is preliminary data.</text>
</comment>
<feature type="transmembrane region" description="Helical" evidence="1">
    <location>
        <begin position="9"/>
        <end position="35"/>
    </location>
</feature>
<evidence type="ECO:0000313" key="2">
    <source>
        <dbReference type="EMBL" id="MFD1294138.1"/>
    </source>
</evidence>
<keyword evidence="3" id="KW-1185">Reference proteome</keyword>
<keyword evidence="1" id="KW-1133">Transmembrane helix</keyword>
<dbReference type="Proteomes" id="UP001597241">
    <property type="component" value="Unassembled WGS sequence"/>
</dbReference>
<keyword evidence="1" id="KW-0812">Transmembrane</keyword>
<evidence type="ECO:0000313" key="3">
    <source>
        <dbReference type="Proteomes" id="UP001597241"/>
    </source>
</evidence>
<dbReference type="RefSeq" id="WP_386809330.1">
    <property type="nucleotide sequence ID" value="NZ_JBHTMV010000004.1"/>
</dbReference>
<accession>A0ABW3WPP6</accession>
<protein>
    <submittedName>
        <fullName evidence="2">Uncharacterized protein</fullName>
    </submittedName>
</protein>
<name>A0ABW3WPP6_9FLAO</name>
<organism evidence="2 3">
    <name type="scientific">Lutibacter holmesii</name>
    <dbReference type="NCBI Taxonomy" id="1137985"/>
    <lineage>
        <taxon>Bacteria</taxon>
        <taxon>Pseudomonadati</taxon>
        <taxon>Bacteroidota</taxon>
        <taxon>Flavobacteriia</taxon>
        <taxon>Flavobacteriales</taxon>
        <taxon>Flavobacteriaceae</taxon>
        <taxon>Lutibacter</taxon>
    </lineage>
</organism>
<sequence length="78" mass="8768">MKDIALKSLVILPIIAFFDYLIMIVVGCVGSFLGFNSNFYECTFCTISKVVFAVSLLAFLFVITLDIISHVKRGKLLW</sequence>